<sequence length="158" mass="18047">MFDFFTALLGEHQLWTMFFSAFLSATVLPGNSEIIFLGLAAKIQLPAHIYFPEDVCWLLFSATIGNGLGSLTTYWLGRWFPSSDMLNPTSKVRWVLAKFQRYGAWTLLLSWLPVVGDLFCAVAGWLRLNSLQALLFIVIGKLCRYLFLLYLVVGYTFW</sequence>
<dbReference type="PANTHER" id="PTHR42709:SF4">
    <property type="entry name" value="INNER MEMBRANE PROTEIN YQAA"/>
    <property type="match status" value="1"/>
</dbReference>
<accession>A0A380TMI4</accession>
<feature type="domain" description="VTT" evidence="2">
    <location>
        <begin position="56"/>
        <end position="152"/>
    </location>
</feature>
<evidence type="ECO:0000256" key="1">
    <source>
        <dbReference type="SAM" id="Phobius"/>
    </source>
</evidence>
<keyword evidence="1" id="KW-0812">Transmembrane</keyword>
<dbReference type="InterPro" id="IPR051311">
    <property type="entry name" value="DedA_domain"/>
</dbReference>
<proteinExistence type="predicted"/>
<protein>
    <submittedName>
        <fullName evidence="3">Inner membrane protein yqaA</fullName>
    </submittedName>
</protein>
<dbReference type="Pfam" id="PF09335">
    <property type="entry name" value="VTT_dom"/>
    <property type="match status" value="1"/>
</dbReference>
<feature type="transmembrane region" description="Helical" evidence="1">
    <location>
        <begin position="102"/>
        <end position="126"/>
    </location>
</feature>
<evidence type="ECO:0000259" key="2">
    <source>
        <dbReference type="Pfam" id="PF09335"/>
    </source>
</evidence>
<feature type="transmembrane region" description="Helical" evidence="1">
    <location>
        <begin position="55"/>
        <end position="76"/>
    </location>
</feature>
<keyword evidence="1" id="KW-1133">Transmembrane helix</keyword>
<evidence type="ECO:0000313" key="4">
    <source>
        <dbReference type="Proteomes" id="UP000254649"/>
    </source>
</evidence>
<name>A0A380TMI4_9PAST</name>
<feature type="transmembrane region" description="Helical" evidence="1">
    <location>
        <begin position="133"/>
        <end position="157"/>
    </location>
</feature>
<dbReference type="OrthoDB" id="9814483at2"/>
<reference evidence="3 4" key="1">
    <citation type="submission" date="2018-06" db="EMBL/GenBank/DDBJ databases">
        <authorList>
            <consortium name="Pathogen Informatics"/>
            <person name="Doyle S."/>
        </authorList>
    </citation>
    <scope>NUCLEOTIDE SEQUENCE [LARGE SCALE GENOMIC DNA]</scope>
    <source>
        <strain evidence="3 4">NCTC10801</strain>
    </source>
</reference>
<keyword evidence="1" id="KW-0472">Membrane</keyword>
<dbReference type="EMBL" id="UFRQ01000003">
    <property type="protein sequence ID" value="SUT87152.1"/>
    <property type="molecule type" value="Genomic_DNA"/>
</dbReference>
<dbReference type="GO" id="GO:0005886">
    <property type="term" value="C:plasma membrane"/>
    <property type="evidence" value="ECO:0007669"/>
    <property type="project" value="UniProtKB-ARBA"/>
</dbReference>
<dbReference type="InterPro" id="IPR032816">
    <property type="entry name" value="VTT_dom"/>
</dbReference>
<organism evidence="3 4">
    <name type="scientific">[Actinobacillus] rossii</name>
    <dbReference type="NCBI Taxonomy" id="123820"/>
    <lineage>
        <taxon>Bacteria</taxon>
        <taxon>Pseudomonadati</taxon>
        <taxon>Pseudomonadota</taxon>
        <taxon>Gammaproteobacteria</taxon>
        <taxon>Pasteurellales</taxon>
        <taxon>Pasteurellaceae</taxon>
    </lineage>
</organism>
<evidence type="ECO:0000313" key="3">
    <source>
        <dbReference type="EMBL" id="SUT87152.1"/>
    </source>
</evidence>
<dbReference type="AlphaFoldDB" id="A0A380TMI4"/>
<feature type="transmembrane region" description="Helical" evidence="1">
    <location>
        <begin position="20"/>
        <end position="43"/>
    </location>
</feature>
<keyword evidence="4" id="KW-1185">Reference proteome</keyword>
<dbReference type="PANTHER" id="PTHR42709">
    <property type="entry name" value="ALKALINE PHOSPHATASE LIKE PROTEIN"/>
    <property type="match status" value="1"/>
</dbReference>
<gene>
    <name evidence="3" type="primary">yqaA</name>
    <name evidence="3" type="ORF">NCTC10801_00067</name>
</gene>
<dbReference type="Proteomes" id="UP000254649">
    <property type="component" value="Unassembled WGS sequence"/>
</dbReference>